<reference evidence="2 3" key="1">
    <citation type="submission" date="2016-11" db="EMBL/GenBank/DDBJ databases">
        <authorList>
            <person name="Jaros S."/>
            <person name="Januszkiewicz K."/>
            <person name="Wedrychowicz H."/>
        </authorList>
    </citation>
    <scope>NUCLEOTIDE SEQUENCE [LARGE SCALE GENOMIC DNA]</scope>
</reference>
<name>A0A2X0M6L5_9BASI</name>
<proteinExistence type="predicted"/>
<dbReference type="AlphaFoldDB" id="A0A2X0M6L5"/>
<organism evidence="2 3">
    <name type="scientific">Microbotryum silenes-dioicae</name>
    <dbReference type="NCBI Taxonomy" id="796604"/>
    <lineage>
        <taxon>Eukaryota</taxon>
        <taxon>Fungi</taxon>
        <taxon>Dikarya</taxon>
        <taxon>Basidiomycota</taxon>
        <taxon>Pucciniomycotina</taxon>
        <taxon>Microbotryomycetes</taxon>
        <taxon>Microbotryales</taxon>
        <taxon>Microbotryaceae</taxon>
        <taxon>Microbotryum</taxon>
    </lineage>
</organism>
<evidence type="ECO:0000313" key="3">
    <source>
        <dbReference type="Proteomes" id="UP000249464"/>
    </source>
</evidence>
<evidence type="ECO:0000313" key="2">
    <source>
        <dbReference type="EMBL" id="SGY44762.1"/>
    </source>
</evidence>
<dbReference type="EMBL" id="FQNC01000043">
    <property type="protein sequence ID" value="SGY44762.1"/>
    <property type="molecule type" value="Genomic_DNA"/>
</dbReference>
<accession>A0A2X0M6L5</accession>
<keyword evidence="1" id="KW-0175">Coiled coil</keyword>
<protein>
    <submittedName>
        <fullName evidence="2">BQ5605_C001g00198 protein</fullName>
    </submittedName>
</protein>
<gene>
    <name evidence="2" type="primary">BQ5605_C001g00198</name>
    <name evidence="2" type="ORF">BQ5605_C001G00198</name>
</gene>
<sequence>MAATLAPPPPPPPPATPSLLATLKLYRTSLQSRHSLLSELEAALTSFFTNTPTPLSTLTIDADSSNRTPTSACATESIRPPNVEELQEILRIGFEGVLETKQEHRLIADSLEHLFQRANLKNVVERIEAMEEERFKLMIERDQLRRLDMITQVGEGEFQSSLDGFEKRRRELAQKIHDEQREIDAEIVDLDAAETIDTTEQV</sequence>
<feature type="coiled-coil region" evidence="1">
    <location>
        <begin position="120"/>
        <end position="182"/>
    </location>
</feature>
<keyword evidence="3" id="KW-1185">Reference proteome</keyword>
<dbReference type="Proteomes" id="UP000249464">
    <property type="component" value="Unassembled WGS sequence"/>
</dbReference>
<evidence type="ECO:0000256" key="1">
    <source>
        <dbReference type="SAM" id="Coils"/>
    </source>
</evidence>